<gene>
    <name evidence="4" type="ORF">CF386_11620</name>
</gene>
<evidence type="ECO:0000259" key="3">
    <source>
        <dbReference type="Pfam" id="PF11740"/>
    </source>
</evidence>
<dbReference type="KEGG" id="pmai:CF386_11620"/>
<dbReference type="Pfam" id="PF11740">
    <property type="entry name" value="KfrA_N"/>
    <property type="match status" value="1"/>
</dbReference>
<dbReference type="RefSeq" id="WP_089074597.1">
    <property type="nucleotide sequence ID" value="NZ_CBCSAM010000003.1"/>
</dbReference>
<protein>
    <recommendedName>
        <fullName evidence="3">KfrA N-terminal DNA-binding domain-containing protein</fullName>
    </recommendedName>
</protein>
<dbReference type="Proteomes" id="UP000242175">
    <property type="component" value="Chromosome small"/>
</dbReference>
<name>A0A220VH91_9GAMM</name>
<feature type="compositionally biased region" description="Basic residues" evidence="2">
    <location>
        <begin position="173"/>
        <end position="184"/>
    </location>
</feature>
<feature type="region of interest" description="Disordered" evidence="2">
    <location>
        <begin position="150"/>
        <end position="184"/>
    </location>
</feature>
<dbReference type="AlphaFoldDB" id="A0A220VH91"/>
<evidence type="ECO:0000313" key="5">
    <source>
        <dbReference type="Proteomes" id="UP000242175"/>
    </source>
</evidence>
<proteinExistence type="predicted"/>
<evidence type="ECO:0000256" key="1">
    <source>
        <dbReference type="SAM" id="Coils"/>
    </source>
</evidence>
<keyword evidence="5" id="KW-1185">Reference proteome</keyword>
<reference evidence="4 5" key="1">
    <citation type="journal article" date="2016" name="Int. J. Syst. Evol. Microbiol.">
        <title>Paraphotobacterium marinum gen. nov., sp. nov., a member of the family Vibrionaceae, isolated from surface seawater.</title>
        <authorList>
            <person name="Huang Z."/>
            <person name="Dong C."/>
            <person name="Shao Z."/>
        </authorList>
    </citation>
    <scope>NUCLEOTIDE SEQUENCE [LARGE SCALE GENOMIC DNA]</scope>
    <source>
        <strain evidence="4 5">NSCS20N07D</strain>
    </source>
</reference>
<evidence type="ECO:0000313" key="4">
    <source>
        <dbReference type="EMBL" id="ASK79689.1"/>
    </source>
</evidence>
<feature type="domain" description="KfrA N-terminal DNA-binding" evidence="3">
    <location>
        <begin position="35"/>
        <end position="141"/>
    </location>
</feature>
<sequence>MYCIFLWHDATILCNVYRVLNLLILSEFNMSNEITKETVFHLADQLHNLGELPTDLKIRELNNHSGRISVINQFLKSWETEKSVEERIQEMRTVYEDKIEKLELELSKTKKSTTSTSATDLKKQLTQEKALVTKLRKEIKAKDDLILKLEKSTTANTSNNVSTPNRSTTKSGRPVRSRPSKAEK</sequence>
<feature type="compositionally biased region" description="Low complexity" evidence="2">
    <location>
        <begin position="152"/>
        <end position="165"/>
    </location>
</feature>
<feature type="coiled-coil region" evidence="1">
    <location>
        <begin position="85"/>
        <end position="142"/>
    </location>
</feature>
<evidence type="ECO:0000256" key="2">
    <source>
        <dbReference type="SAM" id="MobiDB-lite"/>
    </source>
</evidence>
<dbReference type="EMBL" id="CP022356">
    <property type="protein sequence ID" value="ASK79689.1"/>
    <property type="molecule type" value="Genomic_DNA"/>
</dbReference>
<keyword evidence="1" id="KW-0175">Coiled coil</keyword>
<organism evidence="4 5">
    <name type="scientific">Paraphotobacterium marinum</name>
    <dbReference type="NCBI Taxonomy" id="1755811"/>
    <lineage>
        <taxon>Bacteria</taxon>
        <taxon>Pseudomonadati</taxon>
        <taxon>Pseudomonadota</taxon>
        <taxon>Gammaproteobacteria</taxon>
        <taxon>Vibrionales</taxon>
        <taxon>Vibrionaceae</taxon>
        <taxon>Paraphotobacterium</taxon>
    </lineage>
</organism>
<accession>A0A220VH91</accession>
<dbReference type="InterPro" id="IPR021104">
    <property type="entry name" value="KfrA_DNA-bd_N"/>
</dbReference>